<protein>
    <recommendedName>
        <fullName evidence="3">F-box domain-containing protein</fullName>
    </recommendedName>
</protein>
<evidence type="ECO:0000313" key="1">
    <source>
        <dbReference type="EMBL" id="TIC97264.1"/>
    </source>
</evidence>
<organism evidence="1 2">
    <name type="scientific">Colletotrichum higginsianum</name>
    <dbReference type="NCBI Taxonomy" id="80884"/>
    <lineage>
        <taxon>Eukaryota</taxon>
        <taxon>Fungi</taxon>
        <taxon>Dikarya</taxon>
        <taxon>Ascomycota</taxon>
        <taxon>Pezizomycotina</taxon>
        <taxon>Sordariomycetes</taxon>
        <taxon>Hypocreomycetidae</taxon>
        <taxon>Glomerellales</taxon>
        <taxon>Glomerellaceae</taxon>
        <taxon>Colletotrichum</taxon>
        <taxon>Colletotrichum destructivum species complex</taxon>
    </lineage>
</organism>
<dbReference type="OrthoDB" id="10398340at2759"/>
<dbReference type="Proteomes" id="UP000305883">
    <property type="component" value="Unassembled WGS sequence"/>
</dbReference>
<evidence type="ECO:0008006" key="3">
    <source>
        <dbReference type="Google" id="ProtNLM"/>
    </source>
</evidence>
<proteinExistence type="predicted"/>
<evidence type="ECO:0000313" key="2">
    <source>
        <dbReference type="Proteomes" id="UP000305883"/>
    </source>
</evidence>
<dbReference type="InterPro" id="IPR032675">
    <property type="entry name" value="LRR_dom_sf"/>
</dbReference>
<gene>
    <name evidence="1" type="ORF">CH35J_006547</name>
</gene>
<dbReference type="EMBL" id="MWPZ01000005">
    <property type="protein sequence ID" value="TIC97264.1"/>
    <property type="molecule type" value="Genomic_DNA"/>
</dbReference>
<dbReference type="SUPFAM" id="SSF52047">
    <property type="entry name" value="RNI-like"/>
    <property type="match status" value="1"/>
</dbReference>
<dbReference type="AlphaFoldDB" id="A0A4T0VX03"/>
<dbReference type="Gene3D" id="3.80.10.10">
    <property type="entry name" value="Ribonuclease Inhibitor"/>
    <property type="match status" value="1"/>
</dbReference>
<comment type="caution">
    <text evidence="1">The sequence shown here is derived from an EMBL/GenBank/DDBJ whole genome shotgun (WGS) entry which is preliminary data.</text>
</comment>
<accession>A0A4T0VX03</accession>
<reference evidence="1 2" key="1">
    <citation type="journal article" date="2019" name="Genome Biol. Evol.">
        <title>Genomic Plasticity Mediated by Transposable Elements in the Plant Pathogenic Fungus Colletotrichum higginsianum.</title>
        <authorList>
            <person name="Tsushima A."/>
            <person name="Gan P."/>
            <person name="Kumakura N."/>
            <person name="Narusaka M."/>
            <person name="Takano Y."/>
            <person name="Narusaka Y."/>
            <person name="Shirasu K."/>
        </authorList>
    </citation>
    <scope>NUCLEOTIDE SEQUENCE [LARGE SCALE GENOMIC DNA]</scope>
    <source>
        <strain evidence="1 2">MAFF305635-RFP</strain>
    </source>
</reference>
<sequence length="366" mass="41353">MVSRLKALHFPRLVAFHSLEIETGFQISLLKHLAQNTPALHTIQVDTWPENGSILTVLSRFARLTELDVDLAYGVPRAVDGLEEDSEDDERMYPEDTRREAGDATVWKNLRKVSLFWGRIHRERIPLKMMKTLARCERLTELRLWSNVCGDGLMQDSDGLRQRNVPFHALRTLELWAANRRAWERVGAMSCLRSLTLNFCPGGAEPEDLLCISPLEGLMELNLVQHEAVSRAAFRLTADHLLDMTTLMKGLESLRYDLVSGSLGQCKGLTERITGKHPNLKELRFGFGVYLSDEILLASSSSPRNQSLRRLFVSTTLAANETGEHDDGVVGSYAKSEQAANAFKTLFPQLKVFRSTEDCYEKVYQS</sequence>
<name>A0A4T0VX03_9PEZI</name>